<dbReference type="GO" id="GO:0016874">
    <property type="term" value="F:ligase activity"/>
    <property type="evidence" value="ECO:0007669"/>
    <property type="project" value="UniProtKB-KW"/>
</dbReference>
<gene>
    <name evidence="7" type="ORF">DFQ01_13322</name>
</gene>
<feature type="transmembrane region" description="Helical" evidence="5">
    <location>
        <begin position="243"/>
        <end position="259"/>
    </location>
</feature>
<evidence type="ECO:0000256" key="3">
    <source>
        <dbReference type="ARBA" id="ARBA00022989"/>
    </source>
</evidence>
<evidence type="ECO:0000256" key="4">
    <source>
        <dbReference type="ARBA" id="ARBA00023136"/>
    </source>
</evidence>
<keyword evidence="3 5" id="KW-1133">Transmembrane helix</keyword>
<reference evidence="7 8" key="1">
    <citation type="submission" date="2018-05" db="EMBL/GenBank/DDBJ databases">
        <title>Genomic Encyclopedia of Type Strains, Phase III (KMG-III): the genomes of soil and plant-associated and newly described type strains.</title>
        <authorList>
            <person name="Whitman W."/>
        </authorList>
    </citation>
    <scope>NUCLEOTIDE SEQUENCE [LARGE SCALE GENOMIC DNA]</scope>
    <source>
        <strain evidence="7 8">CECT 5696</strain>
    </source>
</reference>
<feature type="transmembrane region" description="Helical" evidence="5">
    <location>
        <begin position="12"/>
        <end position="32"/>
    </location>
</feature>
<feature type="transmembrane region" description="Helical" evidence="5">
    <location>
        <begin position="411"/>
        <end position="430"/>
    </location>
</feature>
<feature type="transmembrane region" description="Helical" evidence="5">
    <location>
        <begin position="322"/>
        <end position="343"/>
    </location>
</feature>
<dbReference type="PANTHER" id="PTHR37422:SF21">
    <property type="entry name" value="EXOQ-LIKE PROTEIN"/>
    <property type="match status" value="1"/>
</dbReference>
<sequence>MLENGSGGRFAQGAAAGMAAVAAGTAIIHTGLYDDDAAALFSLLVVLCSAWLAIAGIWSSDHRRLEVDDSEHDQLTSAVWFSLFGLALCSLSQLAMSQSLDRAAVAEACIRWLGVIGLAGLLLYDLQRRKTTRTISITRISVLVTSGVLIGPVTIAGWFGMLPSPLSDGFLLAESDIRVASMGVRLSGFLQYPNAQGIFAAAMLLLLLAVGPARSAHPLMKLAAVSLPAPLLLTLLLAESRGAGLACIAGFAAGCLLLRGRRLAQWLASAGWASVCAALACRIALAPPAALRLAALLGCFAASAIGLAALRSRLLAEGAARPGRAIAASAMLLAAGLAALALLPPQQLYARLGAHYETAASRASLYQEALRLWREAPLLGRGGDTWRQLAGPRFGIYEVHSGYLDILLNHGLLGLSLVLLMLGALLTAIWRTGEQRLLLAPMLAMLLHAAIDFDMSYGSWWLLLFAIAGYGINAQAAQADSRSVLQAS</sequence>
<evidence type="ECO:0000256" key="2">
    <source>
        <dbReference type="ARBA" id="ARBA00022692"/>
    </source>
</evidence>
<proteinExistence type="predicted"/>
<dbReference type="InterPro" id="IPR051533">
    <property type="entry name" value="WaaL-like"/>
</dbReference>
<feature type="transmembrane region" description="Helical" evidence="5">
    <location>
        <begin position="195"/>
        <end position="212"/>
    </location>
</feature>
<feature type="domain" description="O-antigen ligase-related" evidence="6">
    <location>
        <begin position="293"/>
        <end position="418"/>
    </location>
</feature>
<dbReference type="PANTHER" id="PTHR37422">
    <property type="entry name" value="TEICHURONIC ACID BIOSYNTHESIS PROTEIN TUAE"/>
    <property type="match status" value="1"/>
</dbReference>
<organism evidence="7 8">
    <name type="scientific">Paenibacillus cellulosilyticus</name>
    <dbReference type="NCBI Taxonomy" id="375489"/>
    <lineage>
        <taxon>Bacteria</taxon>
        <taxon>Bacillati</taxon>
        <taxon>Bacillota</taxon>
        <taxon>Bacilli</taxon>
        <taxon>Bacillales</taxon>
        <taxon>Paenibacillaceae</taxon>
        <taxon>Paenibacillus</taxon>
    </lineage>
</organism>
<dbReference type="RefSeq" id="WP_174812541.1">
    <property type="nucleotide sequence ID" value="NZ_CP054612.1"/>
</dbReference>
<feature type="transmembrane region" description="Helical" evidence="5">
    <location>
        <begin position="136"/>
        <end position="161"/>
    </location>
</feature>
<name>A0A2V2YLY7_9BACL</name>
<dbReference type="Pfam" id="PF04932">
    <property type="entry name" value="Wzy_C"/>
    <property type="match status" value="1"/>
</dbReference>
<evidence type="ECO:0000313" key="7">
    <source>
        <dbReference type="EMBL" id="PWV94236.1"/>
    </source>
</evidence>
<evidence type="ECO:0000256" key="5">
    <source>
        <dbReference type="SAM" id="Phobius"/>
    </source>
</evidence>
<protein>
    <submittedName>
        <fullName evidence="7">O-antigen ligase</fullName>
    </submittedName>
</protein>
<keyword evidence="8" id="KW-1185">Reference proteome</keyword>
<comment type="subcellular location">
    <subcellularLocation>
        <location evidence="1">Membrane</location>
        <topology evidence="1">Multi-pass membrane protein</topology>
    </subcellularLocation>
</comment>
<keyword evidence="2 5" id="KW-0812">Transmembrane</keyword>
<keyword evidence="4 5" id="KW-0472">Membrane</keyword>
<feature type="transmembrane region" description="Helical" evidence="5">
    <location>
        <begin position="459"/>
        <end position="477"/>
    </location>
</feature>
<dbReference type="Proteomes" id="UP000246635">
    <property type="component" value="Unassembled WGS sequence"/>
</dbReference>
<feature type="transmembrane region" description="Helical" evidence="5">
    <location>
        <begin position="78"/>
        <end position="97"/>
    </location>
</feature>
<accession>A0A2V2YLY7</accession>
<feature type="transmembrane region" description="Helical" evidence="5">
    <location>
        <begin position="291"/>
        <end position="310"/>
    </location>
</feature>
<keyword evidence="7" id="KW-0436">Ligase</keyword>
<feature type="transmembrane region" description="Helical" evidence="5">
    <location>
        <begin position="38"/>
        <end position="58"/>
    </location>
</feature>
<dbReference type="EMBL" id="QGTQ01000033">
    <property type="protein sequence ID" value="PWV94236.1"/>
    <property type="molecule type" value="Genomic_DNA"/>
</dbReference>
<evidence type="ECO:0000256" key="1">
    <source>
        <dbReference type="ARBA" id="ARBA00004141"/>
    </source>
</evidence>
<feature type="transmembrane region" description="Helical" evidence="5">
    <location>
        <begin position="266"/>
        <end position="285"/>
    </location>
</feature>
<dbReference type="AlphaFoldDB" id="A0A2V2YLY7"/>
<evidence type="ECO:0000313" key="8">
    <source>
        <dbReference type="Proteomes" id="UP000246635"/>
    </source>
</evidence>
<dbReference type="GO" id="GO:0016020">
    <property type="term" value="C:membrane"/>
    <property type="evidence" value="ECO:0007669"/>
    <property type="project" value="UniProtKB-SubCell"/>
</dbReference>
<evidence type="ECO:0000259" key="6">
    <source>
        <dbReference type="Pfam" id="PF04932"/>
    </source>
</evidence>
<dbReference type="InterPro" id="IPR007016">
    <property type="entry name" value="O-antigen_ligase-rel_domated"/>
</dbReference>
<comment type="caution">
    <text evidence="7">The sequence shown here is derived from an EMBL/GenBank/DDBJ whole genome shotgun (WGS) entry which is preliminary data.</text>
</comment>